<evidence type="ECO:0000313" key="3">
    <source>
        <dbReference type="EMBL" id="QDH22505.1"/>
    </source>
</evidence>
<dbReference type="PROSITE" id="PS50967">
    <property type="entry name" value="HRDC"/>
    <property type="match status" value="1"/>
</dbReference>
<dbReference type="SMART" id="SM00341">
    <property type="entry name" value="HRDC"/>
    <property type="match status" value="1"/>
</dbReference>
<proteinExistence type="predicted"/>
<dbReference type="AlphaFoldDB" id="A0A4Y6V2N2"/>
<dbReference type="InterPro" id="IPR002121">
    <property type="entry name" value="HRDC_dom"/>
</dbReference>
<evidence type="ECO:0000256" key="1">
    <source>
        <dbReference type="SAM" id="MobiDB-lite"/>
    </source>
</evidence>
<reference evidence="3 4" key="1">
    <citation type="submission" date="2019-06" db="EMBL/GenBank/DDBJ databases">
        <title>Saccharibacillus brassicae sp. nov., an endophytic bacterium isolated from Chinese cabbage seeds (Brassica pekinensis).</title>
        <authorList>
            <person name="Jiang L."/>
            <person name="Lee J."/>
            <person name="Kim S.W."/>
        </authorList>
    </citation>
    <scope>NUCLEOTIDE SEQUENCE [LARGE SCALE GENOMIC DNA]</scope>
    <source>
        <strain evidence="4">KCTC 43072 / ATSA2</strain>
    </source>
</reference>
<keyword evidence="3" id="KW-0547">Nucleotide-binding</keyword>
<keyword evidence="3" id="KW-0378">Hydrolase</keyword>
<dbReference type="Pfam" id="PF00570">
    <property type="entry name" value="HRDC"/>
    <property type="match status" value="1"/>
</dbReference>
<dbReference type="SUPFAM" id="SSF47819">
    <property type="entry name" value="HRDC-like"/>
    <property type="match status" value="1"/>
</dbReference>
<dbReference type="KEGG" id="saca:FFV09_17650"/>
<dbReference type="GO" id="GO:0000166">
    <property type="term" value="F:nucleotide binding"/>
    <property type="evidence" value="ECO:0007669"/>
    <property type="project" value="InterPro"/>
</dbReference>
<dbReference type="OrthoDB" id="26793at2"/>
<feature type="compositionally biased region" description="Low complexity" evidence="1">
    <location>
        <begin position="346"/>
        <end position="375"/>
    </location>
</feature>
<name>A0A4Y6V2N2_SACBS</name>
<sequence length="384" mass="44090">MTIVFLKRLEIEKEHETESAQVWIEEEDGLWISGWSGEDAAGEKRPEREIWYEGSVWNEMLAVYRHRLAAKLAEGYRPVIRDTFQEFLEAGQRGRFTQRLICYSELNADEELYQRLAAWRRVRATEEHRAPYLIATNRALRLIAAFLPRTQEELRELPGIGENTVQRYGEAVLEHTRTLERKHAFPLDWVERRLDEEEFEAWTYKGKERKFKREAERVRATRLLLESAKVGSSLSQISEASGLDRRELIDMMESLEKNGYDLESVIEHELQLMPQEQREAVMQAYAELGDSFLKPVLKKVYGEEPPSEPGLEILYEQLRMLRMLRRRAAERREAEAAMTPEPAGQSAPGASAEAVVESAPEVVIAPKPSAAPAASGRKRGTHAG</sequence>
<organism evidence="3 4">
    <name type="scientific">Saccharibacillus brassicae</name>
    <dbReference type="NCBI Taxonomy" id="2583377"/>
    <lineage>
        <taxon>Bacteria</taxon>
        <taxon>Bacillati</taxon>
        <taxon>Bacillota</taxon>
        <taxon>Bacilli</taxon>
        <taxon>Bacillales</taxon>
        <taxon>Paenibacillaceae</taxon>
        <taxon>Saccharibacillus</taxon>
    </lineage>
</organism>
<dbReference type="InterPro" id="IPR044876">
    <property type="entry name" value="HRDC_dom_sf"/>
</dbReference>
<dbReference type="GO" id="GO:0003676">
    <property type="term" value="F:nucleic acid binding"/>
    <property type="evidence" value="ECO:0007669"/>
    <property type="project" value="InterPro"/>
</dbReference>
<evidence type="ECO:0000313" key="4">
    <source>
        <dbReference type="Proteomes" id="UP000316968"/>
    </source>
</evidence>
<accession>A0A4Y6V2N2</accession>
<dbReference type="GO" id="GO:0004386">
    <property type="term" value="F:helicase activity"/>
    <property type="evidence" value="ECO:0007669"/>
    <property type="project" value="UniProtKB-KW"/>
</dbReference>
<gene>
    <name evidence="3" type="ORF">FFV09_17650</name>
</gene>
<dbReference type="RefSeq" id="WP_141449047.1">
    <property type="nucleotide sequence ID" value="NZ_CP041217.1"/>
</dbReference>
<feature type="region of interest" description="Disordered" evidence="1">
    <location>
        <begin position="332"/>
        <end position="384"/>
    </location>
</feature>
<keyword evidence="4" id="KW-1185">Reference proteome</keyword>
<keyword evidence="3" id="KW-0347">Helicase</keyword>
<dbReference type="Proteomes" id="UP000316968">
    <property type="component" value="Chromosome"/>
</dbReference>
<protein>
    <submittedName>
        <fullName evidence="3">Helicase</fullName>
    </submittedName>
</protein>
<feature type="domain" description="HRDC" evidence="2">
    <location>
        <begin position="106"/>
        <end position="186"/>
    </location>
</feature>
<dbReference type="InterPro" id="IPR010997">
    <property type="entry name" value="HRDC-like_sf"/>
</dbReference>
<evidence type="ECO:0000259" key="2">
    <source>
        <dbReference type="PROSITE" id="PS50967"/>
    </source>
</evidence>
<keyword evidence="3" id="KW-0067">ATP-binding</keyword>
<dbReference type="EMBL" id="CP041217">
    <property type="protein sequence ID" value="QDH22505.1"/>
    <property type="molecule type" value="Genomic_DNA"/>
</dbReference>
<dbReference type="Gene3D" id="1.10.150.80">
    <property type="entry name" value="HRDC domain"/>
    <property type="match status" value="1"/>
</dbReference>